<keyword evidence="2" id="KW-0378">Hydrolase</keyword>
<dbReference type="GO" id="GO:0003724">
    <property type="term" value="F:RNA helicase activity"/>
    <property type="evidence" value="ECO:0007669"/>
    <property type="project" value="TreeGrafter"/>
</dbReference>
<organism evidence="5 6">
    <name type="scientific">Brassica cretica</name>
    <name type="common">Mustard</name>
    <dbReference type="NCBI Taxonomy" id="69181"/>
    <lineage>
        <taxon>Eukaryota</taxon>
        <taxon>Viridiplantae</taxon>
        <taxon>Streptophyta</taxon>
        <taxon>Embryophyta</taxon>
        <taxon>Tracheophyta</taxon>
        <taxon>Spermatophyta</taxon>
        <taxon>Magnoliopsida</taxon>
        <taxon>eudicotyledons</taxon>
        <taxon>Gunneridae</taxon>
        <taxon>Pentapetalae</taxon>
        <taxon>rosids</taxon>
        <taxon>malvids</taxon>
        <taxon>Brassicales</taxon>
        <taxon>Brassicaceae</taxon>
        <taxon>Brassiceae</taxon>
        <taxon>Brassica</taxon>
    </lineage>
</organism>
<dbReference type="GO" id="GO:0005524">
    <property type="term" value="F:ATP binding"/>
    <property type="evidence" value="ECO:0007669"/>
    <property type="project" value="UniProtKB-KW"/>
</dbReference>
<dbReference type="Proteomes" id="UP000712281">
    <property type="component" value="Unassembled WGS sequence"/>
</dbReference>
<evidence type="ECO:0000313" key="5">
    <source>
        <dbReference type="EMBL" id="KAF2541443.1"/>
    </source>
</evidence>
<dbReference type="SUPFAM" id="SSF52540">
    <property type="entry name" value="P-loop containing nucleoside triphosphate hydrolases"/>
    <property type="match status" value="1"/>
</dbReference>
<evidence type="ECO:0000313" key="6">
    <source>
        <dbReference type="Proteomes" id="UP000712281"/>
    </source>
</evidence>
<protein>
    <submittedName>
        <fullName evidence="5">Uncharacterized protein</fullName>
    </submittedName>
</protein>
<keyword evidence="3" id="KW-0347">Helicase</keyword>
<dbReference type="GO" id="GO:0016787">
    <property type="term" value="F:hydrolase activity"/>
    <property type="evidence" value="ECO:0007669"/>
    <property type="project" value="UniProtKB-KW"/>
</dbReference>
<dbReference type="AlphaFoldDB" id="A0A8S9G649"/>
<evidence type="ECO:0000256" key="3">
    <source>
        <dbReference type="ARBA" id="ARBA00022806"/>
    </source>
</evidence>
<evidence type="ECO:0000256" key="2">
    <source>
        <dbReference type="ARBA" id="ARBA00022801"/>
    </source>
</evidence>
<keyword evidence="1" id="KW-0547">Nucleotide-binding</keyword>
<name>A0A8S9G649_BRACR</name>
<evidence type="ECO:0000256" key="4">
    <source>
        <dbReference type="ARBA" id="ARBA00022840"/>
    </source>
</evidence>
<dbReference type="InterPro" id="IPR027417">
    <property type="entry name" value="P-loop_NTPase"/>
</dbReference>
<dbReference type="InterPro" id="IPR050079">
    <property type="entry name" value="DEAD_box_RNA_helicase"/>
</dbReference>
<dbReference type="EMBL" id="QGKW02002005">
    <property type="protein sequence ID" value="KAF2541443.1"/>
    <property type="molecule type" value="Genomic_DNA"/>
</dbReference>
<dbReference type="PANTHER" id="PTHR47959:SF1">
    <property type="entry name" value="ATP-DEPENDENT RNA HELICASE DBPA"/>
    <property type="match status" value="1"/>
</dbReference>
<dbReference type="PANTHER" id="PTHR47959">
    <property type="entry name" value="ATP-DEPENDENT RNA HELICASE RHLE-RELATED"/>
    <property type="match status" value="1"/>
</dbReference>
<sequence length="73" mass="8309">MLAVGFEEAVKSILENLPQKRQSMFFSETMPSWVKKLARKYLDNPLNIYLVGDQDEKLAEGIKLYAISATSNK</sequence>
<evidence type="ECO:0000256" key="1">
    <source>
        <dbReference type="ARBA" id="ARBA00022741"/>
    </source>
</evidence>
<proteinExistence type="predicted"/>
<gene>
    <name evidence="5" type="ORF">F2Q68_00030101</name>
</gene>
<comment type="caution">
    <text evidence="5">The sequence shown here is derived from an EMBL/GenBank/DDBJ whole genome shotgun (WGS) entry which is preliminary data.</text>
</comment>
<accession>A0A8S9G649</accession>
<reference evidence="5" key="1">
    <citation type="submission" date="2019-12" db="EMBL/GenBank/DDBJ databases">
        <title>Genome sequencing and annotation of Brassica cretica.</title>
        <authorList>
            <person name="Studholme D.J."/>
            <person name="Sarris P.F."/>
        </authorList>
    </citation>
    <scope>NUCLEOTIDE SEQUENCE</scope>
    <source>
        <strain evidence="5">PFS-001/15</strain>
        <tissue evidence="5">Leaf</tissue>
    </source>
</reference>
<dbReference type="Gene3D" id="3.40.50.300">
    <property type="entry name" value="P-loop containing nucleotide triphosphate hydrolases"/>
    <property type="match status" value="1"/>
</dbReference>
<keyword evidence="4" id="KW-0067">ATP-binding</keyword>
<dbReference type="GO" id="GO:0005829">
    <property type="term" value="C:cytosol"/>
    <property type="evidence" value="ECO:0007669"/>
    <property type="project" value="TreeGrafter"/>
</dbReference>